<dbReference type="InterPro" id="IPR006626">
    <property type="entry name" value="PbH1"/>
</dbReference>
<dbReference type="Gene3D" id="2.160.20.10">
    <property type="entry name" value="Single-stranded right-handed beta-helix, Pectin lyase-like"/>
    <property type="match status" value="2"/>
</dbReference>
<comment type="caution">
    <text evidence="3">The sequence shown here is derived from an EMBL/GenBank/DDBJ whole genome shotgun (WGS) entry which is preliminary data.</text>
</comment>
<dbReference type="InterPro" id="IPR048482">
    <property type="entry name" value="GH141_ins"/>
</dbReference>
<evidence type="ECO:0000259" key="1">
    <source>
        <dbReference type="Pfam" id="PF13229"/>
    </source>
</evidence>
<dbReference type="InterPro" id="IPR039448">
    <property type="entry name" value="Beta_helix"/>
</dbReference>
<dbReference type="Pfam" id="PF13229">
    <property type="entry name" value="Beta_helix"/>
    <property type="match status" value="1"/>
</dbReference>
<proteinExistence type="predicted"/>
<organism evidence="3 4">
    <name type="scientific">Candidatus Fervidibacter japonicus</name>
    <dbReference type="NCBI Taxonomy" id="2035412"/>
    <lineage>
        <taxon>Bacteria</taxon>
        <taxon>Candidatus Fervidibacterota</taxon>
        <taxon>Candidatus Fervidibacter</taxon>
    </lineage>
</organism>
<dbReference type="EMBL" id="BEHT01000007">
    <property type="protein sequence ID" value="GBC98179.1"/>
    <property type="molecule type" value="Genomic_DNA"/>
</dbReference>
<evidence type="ECO:0000313" key="3">
    <source>
        <dbReference type="EMBL" id="GBC98179.1"/>
    </source>
</evidence>
<accession>A0A2H5XAG6</accession>
<dbReference type="PANTHER" id="PTHR36453:SF1">
    <property type="entry name" value="RIGHT HANDED BETA HELIX DOMAIN-CONTAINING PROTEIN"/>
    <property type="match status" value="1"/>
</dbReference>
<sequence>MWRVVSLLGACLGVGFAGVEIMGAPREVRAVHLYVAPDGNDAWSGTLPAPNRTKTDGPFATLQRALEAAKRLKQKQGGTLQRPVTIFLRGGIYFLNEPVTITPEHSGTERCPVTIAAYRNERPILSGGRRLTGWQQTTVSGRKVWTVTIPEVREGKWFFRQLWVNGQRAIRARHPNKGYLQVAEVLDVTKETPWNQGQWRFRFAANDLQAWATATDAEIVVMNRWVESRLPVVELNDQERIVRFGKRSVFRLDTGDPYYLEHCLEVLDAPGEWFLDKRTGTLYYLPRPNENMKTAEVIAPVLTQLVRMVGEPKAGQWVEHIVWRGVTFAHAEWYFPEASKRGRDVGGFAQAAVEVPGAIYGEGVRRCVFENCTIEHVGTYGLELSRGCHENRIIGCTLRDLGAGGIKIGETVIRDDPAEQTYGNEISDCTIVDGGKMFHSAVGIWIGQSGKNRIVHNEIADFYYTGISIGWTWGYGRSLAGGNIVEFNHVHHIGKKSDGDGPILSDMGGIYTLGIQEGTVIRNNLWHDIAGLRYGGWGIYFDEGSTGIVAENNIVYNTTHGGFHQHYGRENIVRNNIFAYARDHQLQASRPENHLRFRFINNIVIGRSEQWLVGGIDFNFEFDRNLYWREGGGPIRFGNLSWDEWRAKGMDKNSLIADPQFVAPEKLDFRLKPTSPAFQLGFKPFNLSQVGPRRRQRIK</sequence>
<dbReference type="SMART" id="SM00710">
    <property type="entry name" value="PbH1"/>
    <property type="match status" value="6"/>
</dbReference>
<dbReference type="PANTHER" id="PTHR36453">
    <property type="entry name" value="SECRETED PROTEIN-RELATED"/>
    <property type="match status" value="1"/>
</dbReference>
<dbReference type="InterPro" id="IPR012334">
    <property type="entry name" value="Pectin_lyas_fold"/>
</dbReference>
<feature type="domain" description="Right handed beta helix" evidence="1">
    <location>
        <begin position="358"/>
        <end position="493"/>
    </location>
</feature>
<gene>
    <name evidence="3" type="ORF">HRbin17_00678</name>
</gene>
<dbReference type="Proteomes" id="UP000236173">
    <property type="component" value="Unassembled WGS sequence"/>
</dbReference>
<evidence type="ECO:0000259" key="2">
    <source>
        <dbReference type="Pfam" id="PF21231"/>
    </source>
</evidence>
<dbReference type="Pfam" id="PF21231">
    <property type="entry name" value="GH141_M"/>
    <property type="match status" value="2"/>
</dbReference>
<name>A0A2H5XAG6_9BACT</name>
<dbReference type="AlphaFoldDB" id="A0A2H5XAG6"/>
<dbReference type="SUPFAM" id="SSF51126">
    <property type="entry name" value="Pectin lyase-like"/>
    <property type="match status" value="1"/>
</dbReference>
<dbReference type="InterPro" id="IPR011050">
    <property type="entry name" value="Pectin_lyase_fold/virulence"/>
</dbReference>
<reference evidence="4" key="1">
    <citation type="submission" date="2017-09" db="EMBL/GenBank/DDBJ databases">
        <title>Metaegenomics of thermophilic ammonia-oxidizing enrichment culture.</title>
        <authorList>
            <person name="Kato S."/>
            <person name="Suzuki K."/>
        </authorList>
    </citation>
    <scope>NUCLEOTIDE SEQUENCE [LARGE SCALE GENOMIC DNA]</scope>
</reference>
<protein>
    <submittedName>
        <fullName evidence="3">Uncharacterized protein</fullName>
    </submittedName>
</protein>
<evidence type="ECO:0000313" key="4">
    <source>
        <dbReference type="Proteomes" id="UP000236173"/>
    </source>
</evidence>
<feature type="domain" description="GH141-like insertion" evidence="2">
    <location>
        <begin position="143"/>
        <end position="238"/>
    </location>
</feature>
<feature type="domain" description="GH141-like insertion" evidence="2">
    <location>
        <begin position="256"/>
        <end position="287"/>
    </location>
</feature>